<accession>A0A7V7TFN6</accession>
<dbReference type="AlphaFoldDB" id="A0A7V7TFN6"/>
<feature type="region of interest" description="Disordered" evidence="2">
    <location>
        <begin position="383"/>
        <end position="404"/>
    </location>
</feature>
<keyword evidence="1" id="KW-0175">Coiled coil</keyword>
<dbReference type="EMBL" id="VZPX01000037">
    <property type="protein sequence ID" value="KAB0478676.1"/>
    <property type="molecule type" value="Genomic_DNA"/>
</dbReference>
<evidence type="ECO:0000313" key="4">
    <source>
        <dbReference type="Proteomes" id="UP000423756"/>
    </source>
</evidence>
<evidence type="ECO:0000256" key="2">
    <source>
        <dbReference type="SAM" id="MobiDB-lite"/>
    </source>
</evidence>
<dbReference type="Gene3D" id="3.30.930.30">
    <property type="match status" value="1"/>
</dbReference>
<dbReference type="RefSeq" id="WP_137407927.1">
    <property type="nucleotide sequence ID" value="NZ_AP025465.1"/>
</dbReference>
<gene>
    <name evidence="3" type="ORF">F7Q91_16565</name>
</gene>
<sequence>MKLFVNVNKKTGLIMNNYVSSQMKGFKKTQFRGLRKHHVRTIVDDKNVYPELSCGNVHIQEVVSFANCEKRMKKLKESAGKRTCNIEFSKNSNAFVDNVVVLSRDQVLVVKSKYPFNWKEKIIDCCKKLANFIHKKFGLFPMAIDLHVDEGHFKSEEFIENFHVHMTFFNFDFEKLVHPFRLMGKGNMMELQDLTGRAFFQLGFVRGKSKEFTSAEHKEKLEYLEALVERKKMDLESLDASYSQVEKELSVKQTELSDIELKIIVQESKFRKEECRLVSLKEEVMVAKEDIVKSKEYLNKINREINENELNKKLESEIVYNKKLERSRMENELTVIEGELIELRKEYREVIRSSNPTERALQIKLGVEYDKNIELTKKLDAYEGSEKDSLEDGNNRECTKSIAP</sequence>
<proteinExistence type="predicted"/>
<evidence type="ECO:0000256" key="1">
    <source>
        <dbReference type="SAM" id="Coils"/>
    </source>
</evidence>
<protein>
    <submittedName>
        <fullName evidence="3">Uncharacterized protein</fullName>
    </submittedName>
</protein>
<evidence type="ECO:0000313" key="3">
    <source>
        <dbReference type="EMBL" id="KAB0478676.1"/>
    </source>
</evidence>
<feature type="coiled-coil region" evidence="1">
    <location>
        <begin position="228"/>
        <end position="262"/>
    </location>
</feature>
<dbReference type="Proteomes" id="UP000423756">
    <property type="component" value="Unassembled WGS sequence"/>
</dbReference>
<reference evidence="3 4" key="1">
    <citation type="submission" date="2019-09" db="EMBL/GenBank/DDBJ databases">
        <title>Draft genome sequences of 48 bacterial type strains from the CCUG.</title>
        <authorList>
            <person name="Tunovic T."/>
            <person name="Pineiro-Iglesias B."/>
            <person name="Unosson C."/>
            <person name="Inganas E."/>
            <person name="Ohlen M."/>
            <person name="Cardew S."/>
            <person name="Jensie-Markopoulos S."/>
            <person name="Salva-Serra F."/>
            <person name="Jaen-Luchoro D."/>
            <person name="Karlsson R."/>
            <person name="Svensson-Stadler L."/>
            <person name="Chun J."/>
            <person name="Moore E."/>
        </authorList>
    </citation>
    <scope>NUCLEOTIDE SEQUENCE [LARGE SCALE GENOMIC DNA]</scope>
    <source>
        <strain evidence="3 4">CCUG 48643</strain>
    </source>
</reference>
<comment type="caution">
    <text evidence="3">The sequence shown here is derived from an EMBL/GenBank/DDBJ whole genome shotgun (WGS) entry which is preliminary data.</text>
</comment>
<organism evidence="3 4">
    <name type="scientific">Vibrio chagasii</name>
    <dbReference type="NCBI Taxonomy" id="170679"/>
    <lineage>
        <taxon>Bacteria</taxon>
        <taxon>Pseudomonadati</taxon>
        <taxon>Pseudomonadota</taxon>
        <taxon>Gammaproteobacteria</taxon>
        <taxon>Vibrionales</taxon>
        <taxon>Vibrionaceae</taxon>
        <taxon>Vibrio</taxon>
    </lineage>
</organism>
<dbReference type="GeneID" id="77342109"/>
<name>A0A7V7TFN6_9VIBR</name>